<feature type="transmembrane region" description="Helical" evidence="1">
    <location>
        <begin position="186"/>
        <end position="216"/>
    </location>
</feature>
<dbReference type="AlphaFoldDB" id="A0A380K6I0"/>
<feature type="transmembrane region" description="Helical" evidence="1">
    <location>
        <begin position="545"/>
        <end position="567"/>
    </location>
</feature>
<gene>
    <name evidence="2" type="ORF">NCTC12224_00920</name>
</gene>
<accession>A0A380K6I0</accession>
<evidence type="ECO:0000256" key="1">
    <source>
        <dbReference type="SAM" id="Phobius"/>
    </source>
</evidence>
<keyword evidence="1" id="KW-1133">Transmembrane helix</keyword>
<keyword evidence="1" id="KW-0472">Membrane</keyword>
<dbReference type="EMBL" id="UHFN01000007">
    <property type="protein sequence ID" value="SUN60508.1"/>
    <property type="molecule type" value="Genomic_DNA"/>
</dbReference>
<feature type="transmembrane region" description="Helical" evidence="1">
    <location>
        <begin position="20"/>
        <end position="38"/>
    </location>
</feature>
<feature type="transmembrane region" description="Helical" evidence="1">
    <location>
        <begin position="137"/>
        <end position="156"/>
    </location>
</feature>
<feature type="transmembrane region" description="Helical" evidence="1">
    <location>
        <begin position="376"/>
        <end position="394"/>
    </location>
</feature>
<keyword evidence="1" id="KW-0812">Transmembrane</keyword>
<organism evidence="2 3">
    <name type="scientific">Streptococcus hyointestinalis</name>
    <dbReference type="NCBI Taxonomy" id="1337"/>
    <lineage>
        <taxon>Bacteria</taxon>
        <taxon>Bacillati</taxon>
        <taxon>Bacillota</taxon>
        <taxon>Bacilli</taxon>
        <taxon>Lactobacillales</taxon>
        <taxon>Streptococcaceae</taxon>
        <taxon>Streptococcus</taxon>
    </lineage>
</organism>
<reference evidence="2 3" key="1">
    <citation type="submission" date="2018-06" db="EMBL/GenBank/DDBJ databases">
        <authorList>
            <consortium name="Pathogen Informatics"/>
            <person name="Doyle S."/>
        </authorList>
    </citation>
    <scope>NUCLEOTIDE SEQUENCE [LARGE SCALE GENOMIC DNA]</scope>
    <source>
        <strain evidence="2 3">NCTC12224</strain>
    </source>
</reference>
<sequence length="575" mass="66118">MFQYISKHYHRLSEKQKGGLAIFAICLFAFLLLLPQLISGGSIAGSDFLFHYNRFYETAEQIKTGNFSYFISLYGFNGSARIVNALYGPYFAYLQGAILLLSKTWYTYQLVSRFLIASLAGLSMYRLLRFIPVKRRTSLAIALLFMTTFSIQYWTFRQGFNAWGAAFMPWCLIPAIDFLKTGRIKIIRLAVAVAIMTQVHMLSTLMLVLMYIPFYLYGFIKSQHKLEVFLKGTAAALLCLLLTANVWLAILQVGSGNELVQPFINSKLYIMTVNQRSIEWLITPYPLVVIVLYVLYFSFRHWRHYDKLLRTATTAFFIFLVLSTSIFPWYQVNKLKLNLVNLIQFPFRFFIPTTVLLLLVLALVIERYLDVKYSKWVAATLLAVNIIGFAQISYRSTLKLWDYHNAAPIKNATHQFVLGSDSDIRKSFHSQDLSRLLSLAIKSTPDYLPAQKGNKENKYVLYEYYVLSNDNHFEESQKGDKLTVTWTGDKAGRVSLPITKYKDTQLILNGQKLTEFDYTQTGIGTISVNQKVGKNTLVVSYRVSWFKYVLIGNALAWLATLATWLYAGFKRKKQI</sequence>
<feature type="transmembrane region" description="Helical" evidence="1">
    <location>
        <begin position="308"/>
        <end position="330"/>
    </location>
</feature>
<feature type="transmembrane region" description="Helical" evidence="1">
    <location>
        <begin position="228"/>
        <end position="250"/>
    </location>
</feature>
<protein>
    <submittedName>
        <fullName evidence="2">Membrane protein</fullName>
    </submittedName>
</protein>
<feature type="transmembrane region" description="Helical" evidence="1">
    <location>
        <begin position="278"/>
        <end position="296"/>
    </location>
</feature>
<evidence type="ECO:0000313" key="3">
    <source>
        <dbReference type="Proteomes" id="UP000254924"/>
    </source>
</evidence>
<proteinExistence type="predicted"/>
<evidence type="ECO:0000313" key="2">
    <source>
        <dbReference type="EMBL" id="SUN60508.1"/>
    </source>
</evidence>
<feature type="transmembrane region" description="Helical" evidence="1">
    <location>
        <begin position="105"/>
        <end position="125"/>
    </location>
</feature>
<dbReference type="OrthoDB" id="2328595at2"/>
<dbReference type="Proteomes" id="UP000254924">
    <property type="component" value="Unassembled WGS sequence"/>
</dbReference>
<feature type="transmembrane region" description="Helical" evidence="1">
    <location>
        <begin position="342"/>
        <end position="364"/>
    </location>
</feature>
<name>A0A380K6I0_9STRE</name>
<keyword evidence="3" id="KW-1185">Reference proteome</keyword>